<evidence type="ECO:0000256" key="2">
    <source>
        <dbReference type="ARBA" id="ARBA00022803"/>
    </source>
</evidence>
<dbReference type="OrthoDB" id="9785181at2"/>
<dbReference type="PANTHER" id="PTHR44858">
    <property type="entry name" value="TETRATRICOPEPTIDE REPEAT PROTEIN 6"/>
    <property type="match status" value="1"/>
</dbReference>
<dbReference type="PROSITE" id="PS50005">
    <property type="entry name" value="TPR"/>
    <property type="match status" value="4"/>
</dbReference>
<dbReference type="Gene3D" id="1.25.40.10">
    <property type="entry name" value="Tetratricopeptide repeat domain"/>
    <property type="match status" value="3"/>
</dbReference>
<dbReference type="AlphaFoldDB" id="A0A7L4ZEV0"/>
<feature type="repeat" description="TPR" evidence="3">
    <location>
        <begin position="240"/>
        <end position="273"/>
    </location>
</feature>
<organism evidence="5 6">
    <name type="scientific">Kordia antarctica</name>
    <dbReference type="NCBI Taxonomy" id="1218801"/>
    <lineage>
        <taxon>Bacteria</taxon>
        <taxon>Pseudomonadati</taxon>
        <taxon>Bacteroidota</taxon>
        <taxon>Flavobacteriia</taxon>
        <taxon>Flavobacteriales</taxon>
        <taxon>Flavobacteriaceae</taxon>
        <taxon>Kordia</taxon>
    </lineage>
</organism>
<dbReference type="Pfam" id="PF13424">
    <property type="entry name" value="TPR_12"/>
    <property type="match status" value="1"/>
</dbReference>
<feature type="repeat" description="TPR" evidence="3">
    <location>
        <begin position="342"/>
        <end position="375"/>
    </location>
</feature>
<sequence>MHQEYIIVFAICLLVFQRLIIIIHEFGHAISALLNSTGKVTVYLGSYGDEEKSFRFKIKRLECFFKYNIFAWKGGLCVPHGKNVSWKSSVLISVFGPLTTLLLGSITCIVLLFFEINLLAKMILFAFAFSCILDFIFNIIPRKRQIKLHDGSFVYNDGKRLTYLWSIRNMYDEMNEAMTFYNEKNYAKAADLFEECLTKAPENQELYRLMISSYLQIKNYNKAGEFQKVYTEKYKNSFDLIDYVNLGVLQINEDDLQKALDSFNKALNFDPKHQIVLCNRGLTYGLLDRHEEAITDLNKAISIDPNFQYAWDNLGFSKLKLGQLEEGYADLQKALELDDQDPYVHRNFGIYYFYKKDYQKALSLYEKALKLDPDGFKIQEYIDEVKAVMNS</sequence>
<dbReference type="Proteomes" id="UP000464657">
    <property type="component" value="Chromosome"/>
</dbReference>
<dbReference type="RefSeq" id="WP_160127867.1">
    <property type="nucleotide sequence ID" value="NZ_CP019288.1"/>
</dbReference>
<dbReference type="Pfam" id="PF13181">
    <property type="entry name" value="TPR_8"/>
    <property type="match status" value="1"/>
</dbReference>
<dbReference type="SMART" id="SM00028">
    <property type="entry name" value="TPR"/>
    <property type="match status" value="5"/>
</dbReference>
<dbReference type="SUPFAM" id="SSF48452">
    <property type="entry name" value="TPR-like"/>
    <property type="match status" value="2"/>
</dbReference>
<dbReference type="Pfam" id="PF14559">
    <property type="entry name" value="TPR_19"/>
    <property type="match status" value="1"/>
</dbReference>
<evidence type="ECO:0000313" key="6">
    <source>
        <dbReference type="Proteomes" id="UP000464657"/>
    </source>
</evidence>
<dbReference type="KEGG" id="kan:IMCC3317_04430"/>
<dbReference type="PANTHER" id="PTHR44858:SF1">
    <property type="entry name" value="UDP-N-ACETYLGLUCOSAMINE--PEPTIDE N-ACETYLGLUCOSAMINYLTRANSFERASE SPINDLY-RELATED"/>
    <property type="match status" value="1"/>
</dbReference>
<dbReference type="Pfam" id="PF00515">
    <property type="entry name" value="TPR_1"/>
    <property type="match status" value="1"/>
</dbReference>
<protein>
    <submittedName>
        <fullName evidence="5">TPR repeat-containing protein YrrB</fullName>
    </submittedName>
</protein>
<feature type="transmembrane region" description="Helical" evidence="4">
    <location>
        <begin position="120"/>
        <end position="140"/>
    </location>
</feature>
<accession>A0A7L4ZEV0</accession>
<keyword evidence="4" id="KW-0472">Membrane</keyword>
<reference evidence="5 6" key="1">
    <citation type="journal article" date="2013" name="Int. J. Syst. Evol. Microbiol.">
        <title>Kordia antarctica sp. nov., isolated from Antarctic seawater.</title>
        <authorList>
            <person name="Baek K."/>
            <person name="Choi A."/>
            <person name="Kang I."/>
            <person name="Lee K."/>
            <person name="Cho J.C."/>
        </authorList>
    </citation>
    <scope>NUCLEOTIDE SEQUENCE [LARGE SCALE GENOMIC DNA]</scope>
    <source>
        <strain evidence="5 6">IMCC3317</strain>
    </source>
</reference>
<keyword evidence="4" id="KW-1133">Transmembrane helix</keyword>
<feature type="repeat" description="TPR" evidence="3">
    <location>
        <begin position="308"/>
        <end position="341"/>
    </location>
</feature>
<dbReference type="EMBL" id="CP019288">
    <property type="protein sequence ID" value="QHI35097.1"/>
    <property type="molecule type" value="Genomic_DNA"/>
</dbReference>
<dbReference type="InterPro" id="IPR011990">
    <property type="entry name" value="TPR-like_helical_dom_sf"/>
</dbReference>
<feature type="transmembrane region" description="Helical" evidence="4">
    <location>
        <begin position="6"/>
        <end position="23"/>
    </location>
</feature>
<evidence type="ECO:0000256" key="1">
    <source>
        <dbReference type="ARBA" id="ARBA00022737"/>
    </source>
</evidence>
<dbReference type="InterPro" id="IPR019734">
    <property type="entry name" value="TPR_rpt"/>
</dbReference>
<proteinExistence type="predicted"/>
<dbReference type="PROSITE" id="PS50293">
    <property type="entry name" value="TPR_REGION"/>
    <property type="match status" value="1"/>
</dbReference>
<evidence type="ECO:0000256" key="4">
    <source>
        <dbReference type="SAM" id="Phobius"/>
    </source>
</evidence>
<feature type="transmembrane region" description="Helical" evidence="4">
    <location>
        <begin position="90"/>
        <end position="114"/>
    </location>
</feature>
<keyword evidence="4" id="KW-0812">Transmembrane</keyword>
<keyword evidence="1" id="KW-0677">Repeat</keyword>
<evidence type="ECO:0000256" key="3">
    <source>
        <dbReference type="PROSITE-ProRule" id="PRU00339"/>
    </source>
</evidence>
<dbReference type="CDD" id="cd05709">
    <property type="entry name" value="S2P-M50"/>
    <property type="match status" value="1"/>
</dbReference>
<feature type="repeat" description="TPR" evidence="3">
    <location>
        <begin position="274"/>
        <end position="307"/>
    </location>
</feature>
<keyword evidence="2 3" id="KW-0802">TPR repeat</keyword>
<gene>
    <name evidence="5" type="primary">yrrB_1</name>
    <name evidence="5" type="ORF">IMCC3317_04430</name>
</gene>
<name>A0A7L4ZEV0_9FLAO</name>
<keyword evidence="6" id="KW-1185">Reference proteome</keyword>
<dbReference type="InterPro" id="IPR050498">
    <property type="entry name" value="Ycf3"/>
</dbReference>
<evidence type="ECO:0000313" key="5">
    <source>
        <dbReference type="EMBL" id="QHI35097.1"/>
    </source>
</evidence>